<dbReference type="AlphaFoldDB" id="A0A6I6NE89"/>
<evidence type="ECO:0000256" key="1">
    <source>
        <dbReference type="ARBA" id="ARBA00023235"/>
    </source>
</evidence>
<keyword evidence="1 3" id="KW-0413">Isomerase</keyword>
<dbReference type="EMBL" id="CP047020">
    <property type="protein sequence ID" value="QHA07245.1"/>
    <property type="molecule type" value="Genomic_DNA"/>
</dbReference>
<dbReference type="Gene3D" id="3.30.429.10">
    <property type="entry name" value="Macrophage Migration Inhibitory Factor"/>
    <property type="match status" value="1"/>
</dbReference>
<keyword evidence="4" id="KW-1185">Reference proteome</keyword>
<dbReference type="KEGG" id="sbro:GQF42_31595"/>
<accession>A0A6I6NE89</accession>
<evidence type="ECO:0000259" key="2">
    <source>
        <dbReference type="Pfam" id="PF01361"/>
    </source>
</evidence>
<gene>
    <name evidence="3" type="primary">pptA</name>
    <name evidence="3" type="ORF">GQF42_31595</name>
</gene>
<reference evidence="3 4" key="1">
    <citation type="submission" date="2019-12" db="EMBL/GenBank/DDBJ databases">
        <title>Streptomyces sp. strain T44 isolated from rhizosphere soil of Broussonetia papyrifera.</title>
        <authorList>
            <person name="Mo P."/>
        </authorList>
    </citation>
    <scope>NUCLEOTIDE SEQUENCE [LARGE SCALE GENOMIC DNA]</scope>
    <source>
        <strain evidence="3 4">T44</strain>
    </source>
</reference>
<dbReference type="InterPro" id="IPR014347">
    <property type="entry name" value="Tautomerase/MIF_sf"/>
</dbReference>
<dbReference type="Pfam" id="PF01361">
    <property type="entry name" value="Tautomerase"/>
    <property type="match status" value="1"/>
</dbReference>
<name>A0A6I6NE89_9ACTN</name>
<dbReference type="RefSeq" id="WP_158925545.1">
    <property type="nucleotide sequence ID" value="NZ_CP047020.1"/>
</dbReference>
<feature type="domain" description="4-oxalocrotonate tautomerase-like" evidence="2">
    <location>
        <begin position="2"/>
        <end position="52"/>
    </location>
</feature>
<evidence type="ECO:0000313" key="3">
    <source>
        <dbReference type="EMBL" id="QHA07245.1"/>
    </source>
</evidence>
<dbReference type="NCBIfam" id="NF002324">
    <property type="entry name" value="PRK01271.1"/>
    <property type="match status" value="1"/>
</dbReference>
<organism evidence="3 4">
    <name type="scientific">Streptomyces broussonetiae</name>
    <dbReference type="NCBI Taxonomy" id="2686304"/>
    <lineage>
        <taxon>Bacteria</taxon>
        <taxon>Bacillati</taxon>
        <taxon>Actinomycetota</taxon>
        <taxon>Actinomycetes</taxon>
        <taxon>Kitasatosporales</taxon>
        <taxon>Streptomycetaceae</taxon>
        <taxon>Streptomyces</taxon>
    </lineage>
</organism>
<dbReference type="InterPro" id="IPR004370">
    <property type="entry name" value="4-OT-like_dom"/>
</dbReference>
<dbReference type="GO" id="GO:0016853">
    <property type="term" value="F:isomerase activity"/>
    <property type="evidence" value="ECO:0007669"/>
    <property type="project" value="UniProtKB-KW"/>
</dbReference>
<dbReference type="Proteomes" id="UP000436138">
    <property type="component" value="Chromosome"/>
</dbReference>
<protein>
    <submittedName>
        <fullName evidence="3">Tautomerase PptA</fullName>
        <ecNumber evidence="3">5.3.2.-</ecNumber>
    </submittedName>
</protein>
<dbReference type="EC" id="5.3.2.-" evidence="3"/>
<evidence type="ECO:0000313" key="4">
    <source>
        <dbReference type="Proteomes" id="UP000436138"/>
    </source>
</evidence>
<dbReference type="SUPFAM" id="SSF55331">
    <property type="entry name" value="Tautomerase/MIF"/>
    <property type="match status" value="1"/>
</dbReference>
<proteinExistence type="predicted"/>
<sequence length="77" mass="8685">MPHVHIKHFPKDLTDEQRQRLAEAVTTVVVEHFGTYEGAVSIALEPVAPEAWETRVTVPDVQGKAELLIKEPHYRTA</sequence>